<dbReference type="Proteomes" id="UP000266723">
    <property type="component" value="Unassembled WGS sequence"/>
</dbReference>
<evidence type="ECO:0000256" key="1">
    <source>
        <dbReference type="SAM" id="MobiDB-lite"/>
    </source>
</evidence>
<accession>A0ABQ7BLX3</accession>
<comment type="caution">
    <text evidence="2">The sequence shown here is derived from an EMBL/GenBank/DDBJ whole genome shotgun (WGS) entry which is preliminary data.</text>
</comment>
<feature type="region of interest" description="Disordered" evidence="1">
    <location>
        <begin position="1"/>
        <end position="22"/>
    </location>
</feature>
<dbReference type="EMBL" id="QGKV02001507">
    <property type="protein sequence ID" value="KAF3533294.1"/>
    <property type="molecule type" value="Genomic_DNA"/>
</dbReference>
<sequence length="59" mass="6453">MDDLLPELKQSGGGRRRRQSEDRALLTVALGAPVTARTLTRRPITGPEDGSTFLLSLDF</sequence>
<evidence type="ECO:0000313" key="2">
    <source>
        <dbReference type="EMBL" id="KAF3533294.1"/>
    </source>
</evidence>
<name>A0ABQ7BLX3_BRACR</name>
<protein>
    <submittedName>
        <fullName evidence="2">Uncharacterized protein</fullName>
    </submittedName>
</protein>
<keyword evidence="3" id="KW-1185">Reference proteome</keyword>
<gene>
    <name evidence="2" type="ORF">DY000_02037232</name>
</gene>
<evidence type="ECO:0000313" key="3">
    <source>
        <dbReference type="Proteomes" id="UP000266723"/>
    </source>
</evidence>
<reference evidence="2 3" key="1">
    <citation type="journal article" date="2020" name="BMC Genomics">
        <title>Intraspecific diversification of the crop wild relative Brassica cretica Lam. using demographic model selection.</title>
        <authorList>
            <person name="Kioukis A."/>
            <person name="Michalopoulou V.A."/>
            <person name="Briers L."/>
            <person name="Pirintsos S."/>
            <person name="Studholme D.J."/>
            <person name="Pavlidis P."/>
            <person name="Sarris P.F."/>
        </authorList>
    </citation>
    <scope>NUCLEOTIDE SEQUENCE [LARGE SCALE GENOMIC DNA]</scope>
    <source>
        <strain evidence="3">cv. PFS-1207/04</strain>
    </source>
</reference>
<organism evidence="2 3">
    <name type="scientific">Brassica cretica</name>
    <name type="common">Mustard</name>
    <dbReference type="NCBI Taxonomy" id="69181"/>
    <lineage>
        <taxon>Eukaryota</taxon>
        <taxon>Viridiplantae</taxon>
        <taxon>Streptophyta</taxon>
        <taxon>Embryophyta</taxon>
        <taxon>Tracheophyta</taxon>
        <taxon>Spermatophyta</taxon>
        <taxon>Magnoliopsida</taxon>
        <taxon>eudicotyledons</taxon>
        <taxon>Gunneridae</taxon>
        <taxon>Pentapetalae</taxon>
        <taxon>rosids</taxon>
        <taxon>malvids</taxon>
        <taxon>Brassicales</taxon>
        <taxon>Brassicaceae</taxon>
        <taxon>Brassiceae</taxon>
        <taxon>Brassica</taxon>
    </lineage>
</organism>
<proteinExistence type="predicted"/>